<dbReference type="InterPro" id="IPR035994">
    <property type="entry name" value="Nucleoside_phosphorylase_sf"/>
</dbReference>
<keyword evidence="4 6" id="KW-0486">Methionine biosynthesis</keyword>
<dbReference type="Gene3D" id="3.40.50.1580">
    <property type="entry name" value="Nucleoside phosphorylase domain"/>
    <property type="match status" value="1"/>
</dbReference>
<comment type="function">
    <text evidence="6">Catalyzes the irreversible cleavage of the glycosidic bond in both 5'-methylthioadenosine (MTA) and S-adenosylhomocysteine (SAH/AdoHcy) to adenine and the corresponding thioribose, 5'-methylthioribose and S-ribosylhomocysteine, respectively. Also cleaves 5'-deoxyadenosine, a toxic by-product of radical S-adenosylmethionine (SAM) enzymes, into 5-deoxyribose and adenine.</text>
</comment>
<keyword evidence="2 6" id="KW-0028">Amino-acid biosynthesis</keyword>
<comment type="similarity">
    <text evidence="6">Belongs to the PNP/UDP phosphorylase family. MtnN subfamily.</text>
</comment>
<dbReference type="GO" id="GO:0009164">
    <property type="term" value="P:nucleoside catabolic process"/>
    <property type="evidence" value="ECO:0007669"/>
    <property type="project" value="InterPro"/>
</dbReference>
<dbReference type="NCBIfam" id="NF004079">
    <property type="entry name" value="PRK05584.1"/>
    <property type="match status" value="1"/>
</dbReference>
<dbReference type="RefSeq" id="WP_090290134.1">
    <property type="nucleotide sequence ID" value="NZ_FNCK01000007.1"/>
</dbReference>
<dbReference type="AlphaFoldDB" id="A0A1G7TVL1"/>
<dbReference type="SUPFAM" id="SSF53167">
    <property type="entry name" value="Purine and uridine phosphorylases"/>
    <property type="match status" value="1"/>
</dbReference>
<dbReference type="UniPathway" id="UPA00904">
    <property type="reaction ID" value="UER00871"/>
</dbReference>
<evidence type="ECO:0000259" key="7">
    <source>
        <dbReference type="Pfam" id="PF01048"/>
    </source>
</evidence>
<dbReference type="GO" id="GO:0019509">
    <property type="term" value="P:L-methionine salvage from methylthioadenosine"/>
    <property type="evidence" value="ECO:0007669"/>
    <property type="project" value="UniProtKB-UniRule"/>
</dbReference>
<evidence type="ECO:0000256" key="3">
    <source>
        <dbReference type="ARBA" id="ARBA00022801"/>
    </source>
</evidence>
<dbReference type="OrthoDB" id="9792278at2"/>
<dbReference type="EC" id="3.2.2.9" evidence="6"/>
<feature type="active site" description="Proton donor" evidence="6">
    <location>
        <position position="198"/>
    </location>
</feature>
<keyword evidence="3 6" id="KW-0378">Hydrolase</keyword>
<dbReference type="PANTHER" id="PTHR46832:SF1">
    <property type="entry name" value="5'-METHYLTHIOADENOSINE_S-ADENOSYLHOMOCYSTEINE NUCLEOSIDASE"/>
    <property type="match status" value="1"/>
</dbReference>
<feature type="binding site" evidence="6">
    <location>
        <position position="153"/>
    </location>
    <ligand>
        <name>substrate</name>
    </ligand>
</feature>
<proteinExistence type="inferred from homology"/>
<reference evidence="8 9" key="1">
    <citation type="submission" date="2016-10" db="EMBL/GenBank/DDBJ databases">
        <authorList>
            <person name="de Groot N.N."/>
        </authorList>
    </citation>
    <scope>NUCLEOTIDE SEQUENCE [LARGE SCALE GENOMIC DNA]</scope>
    <source>
        <strain evidence="8 9">ATCC BAA-466</strain>
    </source>
</reference>
<dbReference type="FunFam" id="3.40.50.1580:FF:000001">
    <property type="entry name" value="MTA/SAH nucleosidase family protein"/>
    <property type="match status" value="1"/>
</dbReference>
<evidence type="ECO:0000256" key="6">
    <source>
        <dbReference type="HAMAP-Rule" id="MF_01684"/>
    </source>
</evidence>
<dbReference type="GO" id="GO:0008930">
    <property type="term" value="F:methylthioadenosine nucleosidase activity"/>
    <property type="evidence" value="ECO:0007669"/>
    <property type="project" value="UniProtKB-UniRule"/>
</dbReference>
<dbReference type="HAMAP" id="MF_01684">
    <property type="entry name" value="Salvage_MtnN"/>
    <property type="match status" value="1"/>
</dbReference>
<feature type="active site" description="Proton acceptor" evidence="6">
    <location>
        <position position="13"/>
    </location>
</feature>
<gene>
    <name evidence="6" type="primary">mtnN</name>
    <name evidence="8" type="ORF">SAMN05421791_10748</name>
</gene>
<dbReference type="Pfam" id="PF01048">
    <property type="entry name" value="PNP_UDP_1"/>
    <property type="match status" value="1"/>
</dbReference>
<evidence type="ECO:0000256" key="2">
    <source>
        <dbReference type="ARBA" id="ARBA00022605"/>
    </source>
</evidence>
<dbReference type="STRING" id="120956.SAMN05421791_10748"/>
<protein>
    <recommendedName>
        <fullName evidence="6">5'-methylthioadenosine/S-adenosylhomocysteine nucleosidase</fullName>
        <shortName evidence="6">MTA/SAH nucleosidase</shortName>
        <shortName evidence="6">MTAN</shortName>
        <ecNumber evidence="6">3.2.2.9</ecNumber>
    </recommendedName>
    <alternativeName>
        <fullName evidence="6">5'-deoxyadenosine nucleosidase</fullName>
        <shortName evidence="6">DOA nucleosidase</shortName>
        <shortName evidence="6">dAdo nucleosidase</shortName>
    </alternativeName>
    <alternativeName>
        <fullName evidence="6">5'-methylthioadenosine nucleosidase</fullName>
        <shortName evidence="6">MTA nucleosidase</shortName>
    </alternativeName>
    <alternativeName>
        <fullName evidence="6">S-adenosylhomocysteine nucleosidase</fullName>
        <shortName evidence="6">AdoHcy nucleosidase</shortName>
        <shortName evidence="6">SAH nucleosidase</shortName>
        <shortName evidence="6">SRH nucleosidase</shortName>
    </alternativeName>
</protein>
<dbReference type="GO" id="GO:0019284">
    <property type="term" value="P:L-methionine salvage from S-adenosylmethionine"/>
    <property type="evidence" value="ECO:0007669"/>
    <property type="project" value="TreeGrafter"/>
</dbReference>
<dbReference type="NCBIfam" id="TIGR01704">
    <property type="entry name" value="MTA_SAH-Nsdase"/>
    <property type="match status" value="1"/>
</dbReference>
<evidence type="ECO:0000313" key="9">
    <source>
        <dbReference type="Proteomes" id="UP000199708"/>
    </source>
</evidence>
<evidence type="ECO:0000313" key="8">
    <source>
        <dbReference type="EMBL" id="SDG39064.1"/>
    </source>
</evidence>
<comment type="catalytic activity">
    <reaction evidence="6">
        <text>S-methyl-5'-thioadenosine + H2O = 5-(methylsulfanyl)-D-ribose + adenine</text>
        <dbReference type="Rhea" id="RHEA:13617"/>
        <dbReference type="ChEBI" id="CHEBI:15377"/>
        <dbReference type="ChEBI" id="CHEBI:16708"/>
        <dbReference type="ChEBI" id="CHEBI:17509"/>
        <dbReference type="ChEBI" id="CHEBI:78440"/>
        <dbReference type="EC" id="3.2.2.9"/>
    </reaction>
</comment>
<feature type="binding site" evidence="6">
    <location>
        <position position="79"/>
    </location>
    <ligand>
        <name>substrate</name>
    </ligand>
</feature>
<dbReference type="InterPro" id="IPR010049">
    <property type="entry name" value="MTA_SAH_Nsdase"/>
</dbReference>
<dbReference type="Proteomes" id="UP000199708">
    <property type="component" value="Unassembled WGS sequence"/>
</dbReference>
<evidence type="ECO:0000256" key="4">
    <source>
        <dbReference type="ARBA" id="ARBA00023167"/>
    </source>
</evidence>
<dbReference type="CDD" id="cd09008">
    <property type="entry name" value="MTAN"/>
    <property type="match status" value="1"/>
</dbReference>
<sequence length="231" mass="24978">MKKIGIIGAMEEEIRLLKAEMVNAEPIEYHGFVFYQGVLNEQEVVLVQSGIGKVNASVSVVLLVEHFSVDLIINTGSAGGLAPELKVGDLVIADGLIHHDVNLLAFGYEKGQMAGMPTIYQPDETKSQLAYQLANQKGQPVTIGLIASGDQFISDSQQIKKIIQAFPEVKAVEMESAAIAQAAYVLSTPFIIIRSISDKADESASMSFDEFILLAGRQSAELVLDILAHFD</sequence>
<feature type="binding site" evidence="6">
    <location>
        <begin position="174"/>
        <end position="175"/>
    </location>
    <ligand>
        <name>substrate</name>
    </ligand>
</feature>
<feature type="domain" description="Nucleoside phosphorylase" evidence="7">
    <location>
        <begin position="3"/>
        <end position="227"/>
    </location>
</feature>
<comment type="pathway">
    <text evidence="1 6">Amino-acid biosynthesis; L-methionine biosynthesis via salvage pathway; S-methyl-5-thio-alpha-D-ribose 1-phosphate from S-methyl-5'-thioadenosine (hydrolase route): step 1/2.</text>
</comment>
<name>A0A1G7TVL1_9LACT</name>
<accession>A0A1G7TVL1</accession>
<dbReference type="EMBL" id="FNCK01000007">
    <property type="protein sequence ID" value="SDG39064.1"/>
    <property type="molecule type" value="Genomic_DNA"/>
</dbReference>
<keyword evidence="9" id="KW-1185">Reference proteome</keyword>
<organism evidence="8 9">
    <name type="scientific">Facklamia miroungae</name>
    <dbReference type="NCBI Taxonomy" id="120956"/>
    <lineage>
        <taxon>Bacteria</taxon>
        <taxon>Bacillati</taxon>
        <taxon>Bacillota</taxon>
        <taxon>Bacilli</taxon>
        <taxon>Lactobacillales</taxon>
        <taxon>Aerococcaceae</taxon>
        <taxon>Facklamia</taxon>
    </lineage>
</organism>
<comment type="catalytic activity">
    <reaction evidence="6">
        <text>S-adenosyl-L-homocysteine + H2O = S-(5-deoxy-D-ribos-5-yl)-L-homocysteine + adenine</text>
        <dbReference type="Rhea" id="RHEA:17805"/>
        <dbReference type="ChEBI" id="CHEBI:15377"/>
        <dbReference type="ChEBI" id="CHEBI:16708"/>
        <dbReference type="ChEBI" id="CHEBI:57856"/>
        <dbReference type="ChEBI" id="CHEBI:58195"/>
        <dbReference type="EC" id="3.2.2.9"/>
    </reaction>
</comment>
<dbReference type="GO" id="GO:0005829">
    <property type="term" value="C:cytosol"/>
    <property type="evidence" value="ECO:0007669"/>
    <property type="project" value="TreeGrafter"/>
</dbReference>
<evidence type="ECO:0000256" key="1">
    <source>
        <dbReference type="ARBA" id="ARBA00004945"/>
    </source>
</evidence>
<comment type="catalytic activity">
    <reaction evidence="5">
        <text>5'-deoxyadenosine + H2O = 5-deoxy-D-ribose + adenine</text>
        <dbReference type="Rhea" id="RHEA:29859"/>
        <dbReference type="ChEBI" id="CHEBI:15377"/>
        <dbReference type="ChEBI" id="CHEBI:16708"/>
        <dbReference type="ChEBI" id="CHEBI:17319"/>
        <dbReference type="ChEBI" id="CHEBI:149540"/>
        <dbReference type="EC" id="3.2.2.9"/>
    </reaction>
    <physiologicalReaction direction="left-to-right" evidence="5">
        <dbReference type="Rhea" id="RHEA:29860"/>
    </physiologicalReaction>
</comment>
<dbReference type="GO" id="GO:0008782">
    <property type="term" value="F:adenosylhomocysteine nucleosidase activity"/>
    <property type="evidence" value="ECO:0007669"/>
    <property type="project" value="UniProtKB-UniRule"/>
</dbReference>
<dbReference type="PANTHER" id="PTHR46832">
    <property type="entry name" value="5'-METHYLTHIOADENOSINE/S-ADENOSYLHOMOCYSTEINE NUCLEOSIDASE"/>
    <property type="match status" value="1"/>
</dbReference>
<dbReference type="InterPro" id="IPR000845">
    <property type="entry name" value="Nucleoside_phosphorylase_d"/>
</dbReference>
<evidence type="ECO:0000256" key="5">
    <source>
        <dbReference type="ARBA" id="ARBA00050313"/>
    </source>
</evidence>